<organism evidence="2 3">
    <name type="scientific">Aliiroseovarius zhejiangensis</name>
    <dbReference type="NCBI Taxonomy" id="1632025"/>
    <lineage>
        <taxon>Bacteria</taxon>
        <taxon>Pseudomonadati</taxon>
        <taxon>Pseudomonadota</taxon>
        <taxon>Alphaproteobacteria</taxon>
        <taxon>Rhodobacterales</taxon>
        <taxon>Paracoccaceae</taxon>
        <taxon>Aliiroseovarius</taxon>
    </lineage>
</organism>
<feature type="signal peptide" evidence="1">
    <location>
        <begin position="1"/>
        <end position="23"/>
    </location>
</feature>
<dbReference type="Proteomes" id="UP000609802">
    <property type="component" value="Unassembled WGS sequence"/>
</dbReference>
<dbReference type="EMBL" id="BNCH01000001">
    <property type="protein sequence ID" value="GHE88014.1"/>
    <property type="molecule type" value="Genomic_DNA"/>
</dbReference>
<comment type="caution">
    <text evidence="2">The sequence shown here is derived from an EMBL/GenBank/DDBJ whole genome shotgun (WGS) entry which is preliminary data.</text>
</comment>
<keyword evidence="3" id="KW-1185">Reference proteome</keyword>
<gene>
    <name evidence="2" type="ORF">GCM10016455_05050</name>
</gene>
<evidence type="ECO:0000256" key="1">
    <source>
        <dbReference type="SAM" id="SignalP"/>
    </source>
</evidence>
<sequence>MKGYHMRAGAVFVVALLASPAAAEDQPLCGTSGQGDWPRIQEVFTGDWLIEHQAGYAAMGGMILPFPGDGEVETITIWQLGDTLQATHPEAQAPLVLQLADEPRWTVETDNPAIPEPLLSPDEVALTAGCSQLELPRLIGTTTAVIDGVQMNFTYRMMAMDWSTLYGVMEIDSVVHGTPVEARRTVWMRAAGR</sequence>
<feature type="chain" id="PRO_5045629883" evidence="1">
    <location>
        <begin position="24"/>
        <end position="193"/>
    </location>
</feature>
<evidence type="ECO:0000313" key="3">
    <source>
        <dbReference type="Proteomes" id="UP000609802"/>
    </source>
</evidence>
<protein>
    <submittedName>
        <fullName evidence="2">Uncharacterized protein</fullName>
    </submittedName>
</protein>
<evidence type="ECO:0000313" key="2">
    <source>
        <dbReference type="EMBL" id="GHE88014.1"/>
    </source>
</evidence>
<reference evidence="3" key="1">
    <citation type="journal article" date="2019" name="Int. J. Syst. Evol. Microbiol.">
        <title>The Global Catalogue of Microorganisms (GCM) 10K type strain sequencing project: providing services to taxonomists for standard genome sequencing and annotation.</title>
        <authorList>
            <consortium name="The Broad Institute Genomics Platform"/>
            <consortium name="The Broad Institute Genome Sequencing Center for Infectious Disease"/>
            <person name="Wu L."/>
            <person name="Ma J."/>
        </authorList>
    </citation>
    <scope>NUCLEOTIDE SEQUENCE [LARGE SCALE GENOMIC DNA]</scope>
    <source>
        <strain evidence="3">KCTC 42443</strain>
    </source>
</reference>
<keyword evidence="1" id="KW-0732">Signal</keyword>
<proteinExistence type="predicted"/>
<name>A0ABQ3IPR1_9RHOB</name>
<accession>A0ABQ3IPR1</accession>